<reference evidence="7 8" key="1">
    <citation type="submission" date="2021-12" db="EMBL/GenBank/DDBJ databases">
        <title>Discovery of the Pendulisporaceae a myxobacterial family with distinct sporulation behavior and unique specialized metabolism.</title>
        <authorList>
            <person name="Garcia R."/>
            <person name="Popoff A."/>
            <person name="Bader C.D."/>
            <person name="Loehr J."/>
            <person name="Walesch S."/>
            <person name="Walt C."/>
            <person name="Boldt J."/>
            <person name="Bunk B."/>
            <person name="Haeckl F.J.F.P.J."/>
            <person name="Gunesch A.P."/>
            <person name="Birkelbach J."/>
            <person name="Nuebel U."/>
            <person name="Pietschmann T."/>
            <person name="Bach T."/>
            <person name="Mueller R."/>
        </authorList>
    </citation>
    <scope>NUCLEOTIDE SEQUENCE [LARGE SCALE GENOMIC DNA]</scope>
    <source>
        <strain evidence="7 8">MSr11954</strain>
    </source>
</reference>
<name>A0ABZ2LZC6_9BACT</name>
<keyword evidence="2" id="KW-0822">Tryptophan biosynthesis</keyword>
<sequence>MHHDEYRTKGGITVHREVEELIYPGGSGGAGGSTDIQSLAAKLDTRRGVLLSSSFEFPGRYTRWDTGFADPPLAITARGRSFEIEALNARGAVLLPSIAVALYEQDACASLRPSPMCIEGEVNAPAEPFPEEQRSRQPTVFSALRAVTDLFHSDDDHLLGLYGAFGYDLVFQFEPMPLRLPRAADQRDLVLYLPDEVLVIDHMRRAASIVRYDFAIAGRTTAGLPRTTPEAPYQRELAGPPPPESDHAPGEYKKAVERAREAFARGDLFEAVLAQTLSAPCREAPSAIFQRLRSTNPAPYGAMMNLGDGELLVSASPEMFVRTSGKRIETCPIAGTIHRGVDALEDASRIRELLNSGKDEAELTMCTDVDRNDKSRVCEPGSVRVIGRRQIELYSRLIHTADHIEGILRPELDAFDGFLSHAWAVTVTGAPKRWAIRFIEQEEKSPRRWYGGAIGRVTFDGDMNTGLTLRTIRMKDGLAEVRVGATLLHDSDPEAEEAETRLKASALLSALRAGSAPRATSSARAAREAGTRVLLVDHEDSFVHTLAGYLRVAGAQVTTLRPALARAELRAGREPDLIVLSPGPGRPSDFAMEETLALSLGRGLPVFGVCLGLQAIVEYFGGTLDVLSLPMHGKSSTVRVLGGRVLTGLPTRFAVGRYHSLHARRALLPPELVVTAETGEGAVMAIEHTTLPIAAVQFHPESVMTSADIGHRLIQRAVSVLTRELRPLEGAGATGAANATGTANAASAASAMGAADMVSSPA</sequence>
<dbReference type="Pfam" id="PF04715">
    <property type="entry name" value="Anth_synt_I_N"/>
    <property type="match status" value="1"/>
</dbReference>
<dbReference type="RefSeq" id="WP_394824746.1">
    <property type="nucleotide sequence ID" value="NZ_CP089984.1"/>
</dbReference>
<dbReference type="SUPFAM" id="SSF52317">
    <property type="entry name" value="Class I glutamine amidotransferase-like"/>
    <property type="match status" value="1"/>
</dbReference>
<dbReference type="NCBIfam" id="TIGR01815">
    <property type="entry name" value="TrpE-clade3"/>
    <property type="match status" value="1"/>
</dbReference>
<dbReference type="SUPFAM" id="SSF56322">
    <property type="entry name" value="ADC synthase"/>
    <property type="match status" value="1"/>
</dbReference>
<dbReference type="PRINTS" id="PR00096">
    <property type="entry name" value="GATASE"/>
</dbReference>
<dbReference type="EMBL" id="CP089984">
    <property type="protein sequence ID" value="WXB15121.1"/>
    <property type="molecule type" value="Genomic_DNA"/>
</dbReference>
<dbReference type="InterPro" id="IPR010112">
    <property type="entry name" value="TrpE-G_bact"/>
</dbReference>
<evidence type="ECO:0000256" key="1">
    <source>
        <dbReference type="ARBA" id="ARBA00022962"/>
    </source>
</evidence>
<feature type="domain" description="Chorismate-utilising enzyme C-terminal" evidence="5">
    <location>
        <begin position="251"/>
        <end position="503"/>
    </location>
</feature>
<dbReference type="EC" id="4.1.3.27" evidence="2"/>
<dbReference type="Gene3D" id="3.60.120.10">
    <property type="entry name" value="Anthranilate synthase"/>
    <property type="match status" value="1"/>
</dbReference>
<organism evidence="7 8">
    <name type="scientific">Pendulispora albinea</name>
    <dbReference type="NCBI Taxonomy" id="2741071"/>
    <lineage>
        <taxon>Bacteria</taxon>
        <taxon>Pseudomonadati</taxon>
        <taxon>Myxococcota</taxon>
        <taxon>Myxococcia</taxon>
        <taxon>Myxococcales</taxon>
        <taxon>Sorangiineae</taxon>
        <taxon>Pendulisporaceae</taxon>
        <taxon>Pendulispora</taxon>
    </lineage>
</organism>
<keyword evidence="2 7" id="KW-0456">Lyase</keyword>
<dbReference type="InterPro" id="IPR006805">
    <property type="entry name" value="Anth_synth_I_N"/>
</dbReference>
<feature type="domain" description="Anthranilate synthase component I N-terminal" evidence="6">
    <location>
        <begin position="38"/>
        <end position="205"/>
    </location>
</feature>
<dbReference type="PIRSF" id="PIRSF036934">
    <property type="entry name" value="TrpE-G"/>
    <property type="match status" value="1"/>
</dbReference>
<dbReference type="Gene3D" id="3.40.50.880">
    <property type="match status" value="1"/>
</dbReference>
<evidence type="ECO:0000256" key="2">
    <source>
        <dbReference type="PIRNR" id="PIRNR036934"/>
    </source>
</evidence>
<dbReference type="PROSITE" id="PS51273">
    <property type="entry name" value="GATASE_TYPE_1"/>
    <property type="match status" value="1"/>
</dbReference>
<keyword evidence="1" id="KW-0315">Glutamine amidotransferase</keyword>
<dbReference type="InterPro" id="IPR015890">
    <property type="entry name" value="Chorismate_C"/>
</dbReference>
<dbReference type="PRINTS" id="PR00097">
    <property type="entry name" value="ANTSNTHASEII"/>
</dbReference>
<feature type="domain" description="Glutamine amidotransferase" evidence="4">
    <location>
        <begin position="534"/>
        <end position="708"/>
    </location>
</feature>
<evidence type="ECO:0000259" key="6">
    <source>
        <dbReference type="Pfam" id="PF04715"/>
    </source>
</evidence>
<keyword evidence="2" id="KW-0028">Amino-acid biosynthesis</keyword>
<dbReference type="Proteomes" id="UP001370348">
    <property type="component" value="Chromosome"/>
</dbReference>
<dbReference type="GO" id="GO:0004049">
    <property type="term" value="F:anthranilate synthase activity"/>
    <property type="evidence" value="ECO:0007669"/>
    <property type="project" value="UniProtKB-EC"/>
</dbReference>
<comment type="catalytic activity">
    <reaction evidence="2">
        <text>chorismate + L-glutamine = anthranilate + pyruvate + L-glutamate + H(+)</text>
        <dbReference type="Rhea" id="RHEA:21732"/>
        <dbReference type="ChEBI" id="CHEBI:15361"/>
        <dbReference type="ChEBI" id="CHEBI:15378"/>
        <dbReference type="ChEBI" id="CHEBI:16567"/>
        <dbReference type="ChEBI" id="CHEBI:29748"/>
        <dbReference type="ChEBI" id="CHEBI:29985"/>
        <dbReference type="ChEBI" id="CHEBI:58359"/>
        <dbReference type="EC" id="4.1.3.27"/>
    </reaction>
</comment>
<dbReference type="CDD" id="cd01743">
    <property type="entry name" value="GATase1_Anthranilate_Synthase"/>
    <property type="match status" value="1"/>
</dbReference>
<dbReference type="NCBIfam" id="NF010081">
    <property type="entry name" value="PRK13566.1"/>
    <property type="match status" value="1"/>
</dbReference>
<evidence type="ECO:0000313" key="8">
    <source>
        <dbReference type="Proteomes" id="UP001370348"/>
    </source>
</evidence>
<dbReference type="InterPro" id="IPR029062">
    <property type="entry name" value="Class_I_gatase-like"/>
</dbReference>
<dbReference type="InterPro" id="IPR019999">
    <property type="entry name" value="Anth_synth_I-like"/>
</dbReference>
<keyword evidence="2" id="KW-0057">Aromatic amino acid biosynthesis</keyword>
<proteinExistence type="predicted"/>
<comment type="pathway">
    <text evidence="2">Amino-acid biosynthesis; L-tryptophan biosynthesis; L-tryptophan from chorismate: step 1/5.</text>
</comment>
<evidence type="ECO:0000256" key="3">
    <source>
        <dbReference type="SAM" id="MobiDB-lite"/>
    </source>
</evidence>
<keyword evidence="8" id="KW-1185">Reference proteome</keyword>
<dbReference type="PANTHER" id="PTHR11236">
    <property type="entry name" value="AMINOBENZOATE/ANTHRANILATE SYNTHASE"/>
    <property type="match status" value="1"/>
</dbReference>
<dbReference type="InterPro" id="IPR006221">
    <property type="entry name" value="TrpG/PapA_dom"/>
</dbReference>
<evidence type="ECO:0000259" key="5">
    <source>
        <dbReference type="Pfam" id="PF00425"/>
    </source>
</evidence>
<accession>A0ABZ2LZC6</accession>
<dbReference type="PANTHER" id="PTHR11236:SF9">
    <property type="entry name" value="ANTHRANILATE SYNTHASE COMPONENT 1"/>
    <property type="match status" value="1"/>
</dbReference>
<feature type="region of interest" description="Disordered" evidence="3">
    <location>
        <begin position="223"/>
        <end position="250"/>
    </location>
</feature>
<protein>
    <recommendedName>
        <fullName evidence="2">Anthranilate synthase</fullName>
        <ecNumber evidence="2">4.1.3.27</ecNumber>
    </recommendedName>
</protein>
<evidence type="ECO:0000259" key="4">
    <source>
        <dbReference type="Pfam" id="PF00117"/>
    </source>
</evidence>
<dbReference type="Pfam" id="PF00425">
    <property type="entry name" value="Chorismate_bind"/>
    <property type="match status" value="1"/>
</dbReference>
<dbReference type="Pfam" id="PF00117">
    <property type="entry name" value="GATase"/>
    <property type="match status" value="1"/>
</dbReference>
<dbReference type="InterPro" id="IPR017926">
    <property type="entry name" value="GATASE"/>
</dbReference>
<dbReference type="InterPro" id="IPR005801">
    <property type="entry name" value="ADC_synthase"/>
</dbReference>
<gene>
    <name evidence="7" type="ORF">LZC94_45795</name>
</gene>
<evidence type="ECO:0000313" key="7">
    <source>
        <dbReference type="EMBL" id="WXB15121.1"/>
    </source>
</evidence>